<accession>A0A926NYM7</accession>
<organism evidence="1 2">
    <name type="scientific">Mucilaginibacter glaciei</name>
    <dbReference type="NCBI Taxonomy" id="2772109"/>
    <lineage>
        <taxon>Bacteria</taxon>
        <taxon>Pseudomonadati</taxon>
        <taxon>Bacteroidota</taxon>
        <taxon>Sphingobacteriia</taxon>
        <taxon>Sphingobacteriales</taxon>
        <taxon>Sphingobacteriaceae</taxon>
        <taxon>Mucilaginibacter</taxon>
    </lineage>
</organism>
<protein>
    <submittedName>
        <fullName evidence="1">Carboxypeptidase-like regulatory domain-containing protein</fullName>
    </submittedName>
</protein>
<dbReference type="SUPFAM" id="SSF49464">
    <property type="entry name" value="Carboxypeptidase regulatory domain-like"/>
    <property type="match status" value="1"/>
</dbReference>
<reference evidence="1" key="1">
    <citation type="submission" date="2020-09" db="EMBL/GenBank/DDBJ databases">
        <title>Novel species of Mucilaginibacter isolated from a glacier on the Tibetan Plateau.</title>
        <authorList>
            <person name="Liu Q."/>
            <person name="Xin Y.-H."/>
        </authorList>
    </citation>
    <scope>NUCLEOTIDE SEQUENCE</scope>
    <source>
        <strain evidence="1">ZB1P21</strain>
    </source>
</reference>
<evidence type="ECO:0000313" key="1">
    <source>
        <dbReference type="EMBL" id="MBD1394303.1"/>
    </source>
</evidence>
<dbReference type="InterPro" id="IPR008969">
    <property type="entry name" value="CarboxyPept-like_regulatory"/>
</dbReference>
<dbReference type="GO" id="GO:0004180">
    <property type="term" value="F:carboxypeptidase activity"/>
    <property type="evidence" value="ECO:0007669"/>
    <property type="project" value="UniProtKB-KW"/>
</dbReference>
<evidence type="ECO:0000313" key="2">
    <source>
        <dbReference type="Proteomes" id="UP000619078"/>
    </source>
</evidence>
<keyword evidence="1" id="KW-0645">Protease</keyword>
<dbReference type="RefSeq" id="WP_191164039.1">
    <property type="nucleotide sequence ID" value="NZ_JACWMX010000005.1"/>
</dbReference>
<gene>
    <name evidence="1" type="ORF">IDJ76_14430</name>
</gene>
<name>A0A926NYM7_9SPHI</name>
<comment type="caution">
    <text evidence="1">The sequence shown here is derived from an EMBL/GenBank/DDBJ whole genome shotgun (WGS) entry which is preliminary data.</text>
</comment>
<dbReference type="Gene3D" id="2.60.40.1120">
    <property type="entry name" value="Carboxypeptidase-like, regulatory domain"/>
    <property type="match status" value="1"/>
</dbReference>
<dbReference type="EMBL" id="JACWMX010000005">
    <property type="protein sequence ID" value="MBD1394303.1"/>
    <property type="molecule type" value="Genomic_DNA"/>
</dbReference>
<sequence length="367" mass="41352">MRFGLLLFLLLPVVCLAQLRIMGRVVNAADKKPVDNASVFLSNATVGGKSNNDGAFTLTNVRGGQYELVVSVVGYETCRQTVMVNNADIVLPVIAIVAKTTELNVVNIRPDPNWERNYDNFKREFLGSSEVAKQCKILNPEMLDLEFDPKTVKLTASSYDFLEIENKALGYRVKYLLTQFIKDGKKNTLYFEGSALFENMKGSKADLKRWEKKRNQVYIGSSMHFLRSIIANTVPENNFQVFRLIRTPNPAYNGFNHRYFQTLVNTPLLAEEYVKQTDQRGLFALKYRDCLYIDYNKKAAKDKGDGASLDIDQPEQAATIVAFAEAYALFDNNGVITTPSALIFEGSWGKARTAEMLPVDFEPAKKQ</sequence>
<keyword evidence="1" id="KW-0378">Hydrolase</keyword>
<proteinExistence type="predicted"/>
<dbReference type="Pfam" id="PF13715">
    <property type="entry name" value="CarbopepD_reg_2"/>
    <property type="match status" value="1"/>
</dbReference>
<keyword evidence="2" id="KW-1185">Reference proteome</keyword>
<dbReference type="Proteomes" id="UP000619078">
    <property type="component" value="Unassembled WGS sequence"/>
</dbReference>
<keyword evidence="1" id="KW-0121">Carboxypeptidase</keyword>
<dbReference type="AlphaFoldDB" id="A0A926NYM7"/>